<dbReference type="GeneID" id="4393063"/>
<name>Q2GZ97_CHAGB</name>
<accession>Q2GZ97</accession>
<proteinExistence type="predicted"/>
<keyword evidence="2" id="KW-1185">Reference proteome</keyword>
<dbReference type="Proteomes" id="UP000001056">
    <property type="component" value="Unassembled WGS sequence"/>
</dbReference>
<dbReference type="InterPro" id="IPR022085">
    <property type="entry name" value="OpdG"/>
</dbReference>
<dbReference type="AlphaFoldDB" id="Q2GZ97"/>
<dbReference type="HOGENOM" id="CLU_055685_0_0_1"/>
<gene>
    <name evidence="1" type="ORF">CHGG_05149</name>
</gene>
<dbReference type="InParanoid" id="Q2GZ97"/>
<sequence>MATKSRSRSPDVWDQFYRPGWFRLVNYLARHLGGPQETFQSIVAAMFRAYLLSNDEGAPAAYALRFDDLLFRDVYVAKDRRERRHPPEPLQVFYETVFPVTREMDYDDPKQVKVIQLLLELRKLPTHANKASEWIDNFTAEEAKALKSQEDIKVFESDAAAYISFETFWARCTAAGLDAEDRYRAPFDWQGSFISSTLQPNEELLDYEITAILQLILIAGHVIHAECVAKQLSPLNHPLCGSRWGGWANGNGPAVWKWWGDRLTEILAALEAGQDPGFTLLERNREALTRMVVEARDKVVALEPGLFTTSGPEPGTDPAWLPKKRTYLKHRGDHYGFKYIKVEATHHQRIPTSSSHS</sequence>
<protein>
    <submittedName>
        <fullName evidence="1">Uncharacterized protein</fullName>
    </submittedName>
</protein>
<dbReference type="OrthoDB" id="3350591at2759"/>
<evidence type="ECO:0000313" key="2">
    <source>
        <dbReference type="Proteomes" id="UP000001056"/>
    </source>
</evidence>
<dbReference type="EMBL" id="CH408032">
    <property type="protein sequence ID" value="EAQ88530.1"/>
    <property type="molecule type" value="Genomic_DNA"/>
</dbReference>
<evidence type="ECO:0000313" key="1">
    <source>
        <dbReference type="EMBL" id="EAQ88530.1"/>
    </source>
</evidence>
<dbReference type="RefSeq" id="XP_001224363.1">
    <property type="nucleotide sequence ID" value="XM_001224362.1"/>
</dbReference>
<organism evidence="1 2">
    <name type="scientific">Chaetomium globosum (strain ATCC 6205 / CBS 148.51 / DSM 1962 / NBRC 6347 / NRRL 1970)</name>
    <name type="common">Soil fungus</name>
    <dbReference type="NCBI Taxonomy" id="306901"/>
    <lineage>
        <taxon>Eukaryota</taxon>
        <taxon>Fungi</taxon>
        <taxon>Dikarya</taxon>
        <taxon>Ascomycota</taxon>
        <taxon>Pezizomycotina</taxon>
        <taxon>Sordariomycetes</taxon>
        <taxon>Sordariomycetidae</taxon>
        <taxon>Sordariales</taxon>
        <taxon>Chaetomiaceae</taxon>
        <taxon>Chaetomium</taxon>
    </lineage>
</organism>
<reference evidence="2" key="1">
    <citation type="journal article" date="2015" name="Genome Announc.">
        <title>Draft genome sequence of the cellulolytic fungus Chaetomium globosum.</title>
        <authorList>
            <person name="Cuomo C.A."/>
            <person name="Untereiner W.A."/>
            <person name="Ma L.-J."/>
            <person name="Grabherr M."/>
            <person name="Birren B.W."/>
        </authorList>
    </citation>
    <scope>NUCLEOTIDE SEQUENCE [LARGE SCALE GENOMIC DNA]</scope>
    <source>
        <strain evidence="2">ATCC 6205 / CBS 148.51 / DSM 1962 / NBRC 6347 / NRRL 1970</strain>
    </source>
</reference>
<dbReference type="Pfam" id="PF12311">
    <property type="entry name" value="DUF3632"/>
    <property type="match status" value="1"/>
</dbReference>
<dbReference type="VEuPathDB" id="FungiDB:CHGG_05149"/>